<organism evidence="2 3">
    <name type="scientific">Orbilia ellipsospora</name>
    <dbReference type="NCBI Taxonomy" id="2528407"/>
    <lineage>
        <taxon>Eukaryota</taxon>
        <taxon>Fungi</taxon>
        <taxon>Dikarya</taxon>
        <taxon>Ascomycota</taxon>
        <taxon>Pezizomycotina</taxon>
        <taxon>Orbiliomycetes</taxon>
        <taxon>Orbiliales</taxon>
        <taxon>Orbiliaceae</taxon>
        <taxon>Orbilia</taxon>
    </lineage>
</organism>
<feature type="region of interest" description="Disordered" evidence="1">
    <location>
        <begin position="136"/>
        <end position="200"/>
    </location>
</feature>
<accession>A0AAV9X2G6</accession>
<evidence type="ECO:0000313" key="2">
    <source>
        <dbReference type="EMBL" id="KAK6532171.1"/>
    </source>
</evidence>
<gene>
    <name evidence="2" type="ORF">TWF694_003331</name>
</gene>
<name>A0AAV9X2G6_9PEZI</name>
<comment type="caution">
    <text evidence="2">The sequence shown here is derived from an EMBL/GenBank/DDBJ whole genome shotgun (WGS) entry which is preliminary data.</text>
</comment>
<keyword evidence="3" id="KW-1185">Reference proteome</keyword>
<evidence type="ECO:0008006" key="4">
    <source>
        <dbReference type="Google" id="ProtNLM"/>
    </source>
</evidence>
<protein>
    <recommendedName>
        <fullName evidence="4">Clr5 domain-containing protein</fullName>
    </recommendedName>
</protein>
<sequence length="215" mass="23474">MIPSFIITDPSRPPHRYLKAAELVPYKNFILEKLQAGMQQKGIIDALETERGISIQAHALKRILDQWGSSNKNLTKKRKPLSEMVFENGEMEIKSPTRSDTKVKMIGVKETPGDVVLSTPTPRTVDSEAVSLHDATENASNGDFDFGSALDPGSESPHDKRGNGADILPQEEVLEIRPSDLGSDYNSSKGSENDAVQTVELRDEGVAILKSSGTD</sequence>
<dbReference type="Proteomes" id="UP001365542">
    <property type="component" value="Unassembled WGS sequence"/>
</dbReference>
<evidence type="ECO:0000256" key="1">
    <source>
        <dbReference type="SAM" id="MobiDB-lite"/>
    </source>
</evidence>
<proteinExistence type="predicted"/>
<dbReference type="EMBL" id="JAVHJO010000012">
    <property type="protein sequence ID" value="KAK6532171.1"/>
    <property type="molecule type" value="Genomic_DNA"/>
</dbReference>
<feature type="compositionally biased region" description="Polar residues" evidence="1">
    <location>
        <begin position="184"/>
        <end position="196"/>
    </location>
</feature>
<evidence type="ECO:0000313" key="3">
    <source>
        <dbReference type="Proteomes" id="UP001365542"/>
    </source>
</evidence>
<dbReference type="AlphaFoldDB" id="A0AAV9X2G6"/>
<reference evidence="2 3" key="1">
    <citation type="submission" date="2019-10" db="EMBL/GenBank/DDBJ databases">
        <authorList>
            <person name="Palmer J.M."/>
        </authorList>
    </citation>
    <scope>NUCLEOTIDE SEQUENCE [LARGE SCALE GENOMIC DNA]</scope>
    <source>
        <strain evidence="2 3">TWF694</strain>
    </source>
</reference>